<feature type="domain" description="Thioredoxin" evidence="9">
    <location>
        <begin position="3"/>
        <end position="160"/>
    </location>
</feature>
<evidence type="ECO:0000256" key="4">
    <source>
        <dbReference type="ARBA" id="ARBA00022559"/>
    </source>
</evidence>
<name>A0A7L9RU33_9PROT</name>
<dbReference type="Pfam" id="PF10417">
    <property type="entry name" value="1-cysPrx_C"/>
    <property type="match status" value="1"/>
</dbReference>
<keyword evidence="5 10" id="KW-0560">Oxidoreductase</keyword>
<dbReference type="GO" id="GO:0008379">
    <property type="term" value="F:thioredoxin peroxidase activity"/>
    <property type="evidence" value="ECO:0007669"/>
    <property type="project" value="TreeGrafter"/>
</dbReference>
<dbReference type="GO" id="GO:0045454">
    <property type="term" value="P:cell redox homeostasis"/>
    <property type="evidence" value="ECO:0007669"/>
    <property type="project" value="TreeGrafter"/>
</dbReference>
<dbReference type="InterPro" id="IPR000866">
    <property type="entry name" value="AhpC/TSA"/>
</dbReference>
<keyword evidence="4 10" id="KW-0575">Peroxidase</keyword>
<evidence type="ECO:0000259" key="9">
    <source>
        <dbReference type="PROSITE" id="PS51352"/>
    </source>
</evidence>
<sequence length="194" mass="21633">MTVLVGKHAPDFKAKVVFGNETKTISLSDYKNKYVVLFFYPLDFTFVCPTEMHAFQEKLSEFKSRDVELLGCSVDSDHAHIAWLNTPKDKGGIQGIEYGIISDLGGQIAKDYDVLSDGNVAYRAVFLIDKSGIVRHQLVNDLPLGRSVEEVLRTVDALQHVEQNGEVCPANWMKGKTAMKATRESVSTYLTQNT</sequence>
<dbReference type="RefSeq" id="WP_350331672.1">
    <property type="nucleotide sequence ID" value="NZ_CP054719.1"/>
</dbReference>
<reference evidence="10 11" key="1">
    <citation type="submission" date="2020-06" db="EMBL/GenBank/DDBJ databases">
        <title>The endosymbiont of the kinetoplastid Bodo saltans is a Paracaedibacter-like alpha-proteobacterium possessing a putative toxin-antitoxin system.</title>
        <authorList>
            <person name="Midha S."/>
            <person name="Rigden D.J."/>
            <person name="Siozios S."/>
            <person name="Hurst G.D.D."/>
            <person name="Jackson A.P."/>
        </authorList>
    </citation>
    <scope>NUCLEOTIDE SEQUENCE [LARGE SCALE GENOMIC DNA]</scope>
    <source>
        <strain evidence="10">Lake Konstanz</strain>
    </source>
</reference>
<evidence type="ECO:0000256" key="6">
    <source>
        <dbReference type="ARBA" id="ARBA00023157"/>
    </source>
</evidence>
<dbReference type="SUPFAM" id="SSF52833">
    <property type="entry name" value="Thioredoxin-like"/>
    <property type="match status" value="1"/>
</dbReference>
<evidence type="ECO:0000256" key="2">
    <source>
        <dbReference type="ARBA" id="ARBA00009796"/>
    </source>
</evidence>
<comment type="similarity">
    <text evidence="2">Belongs to the peroxiredoxin family. AhpC/Prx1 subfamily.</text>
</comment>
<dbReference type="GO" id="GO:0042744">
    <property type="term" value="P:hydrogen peroxide catabolic process"/>
    <property type="evidence" value="ECO:0007669"/>
    <property type="project" value="TreeGrafter"/>
</dbReference>
<dbReference type="Gene3D" id="3.40.30.10">
    <property type="entry name" value="Glutaredoxin"/>
    <property type="match status" value="1"/>
</dbReference>
<evidence type="ECO:0000256" key="8">
    <source>
        <dbReference type="PIRSR" id="PIRSR000239-1"/>
    </source>
</evidence>
<dbReference type="InterPro" id="IPR036249">
    <property type="entry name" value="Thioredoxin-like_sf"/>
</dbReference>
<dbReference type="InterPro" id="IPR050217">
    <property type="entry name" value="Peroxiredoxin"/>
</dbReference>
<dbReference type="EMBL" id="CP054719">
    <property type="protein sequence ID" value="QOL20117.1"/>
    <property type="molecule type" value="Genomic_DNA"/>
</dbReference>
<dbReference type="GO" id="GO:0033554">
    <property type="term" value="P:cellular response to stress"/>
    <property type="evidence" value="ECO:0007669"/>
    <property type="project" value="TreeGrafter"/>
</dbReference>
<dbReference type="FunFam" id="3.40.30.10:FF:000002">
    <property type="entry name" value="Alkyl hydroperoxide reductase C"/>
    <property type="match status" value="1"/>
</dbReference>
<keyword evidence="11" id="KW-1185">Reference proteome</keyword>
<dbReference type="Proteomes" id="UP000594001">
    <property type="component" value="Chromosome"/>
</dbReference>
<dbReference type="AlphaFoldDB" id="A0A7L9RU33"/>
<dbReference type="PROSITE" id="PS51352">
    <property type="entry name" value="THIOREDOXIN_2"/>
    <property type="match status" value="1"/>
</dbReference>
<dbReference type="GO" id="GO:0006979">
    <property type="term" value="P:response to oxidative stress"/>
    <property type="evidence" value="ECO:0007669"/>
    <property type="project" value="TreeGrafter"/>
</dbReference>
<keyword evidence="7" id="KW-0676">Redox-active center</keyword>
<protein>
    <submittedName>
        <fullName evidence="10">Putative peroxiredoxin</fullName>
        <ecNumber evidence="10">1.11.1.24</ecNumber>
    </submittedName>
</protein>
<dbReference type="Pfam" id="PF00578">
    <property type="entry name" value="AhpC-TSA"/>
    <property type="match status" value="1"/>
</dbReference>
<evidence type="ECO:0000256" key="1">
    <source>
        <dbReference type="ARBA" id="ARBA00004496"/>
    </source>
</evidence>
<gene>
    <name evidence="10" type="primary">tsaA</name>
    <name evidence="10" type="ORF">CPBP_00897</name>
</gene>
<feature type="active site" description="Cysteine sulfenic acid (-SOH) intermediate; for peroxidase activity" evidence="8">
    <location>
        <position position="48"/>
    </location>
</feature>
<proteinExistence type="inferred from homology"/>
<keyword evidence="6" id="KW-1015">Disulfide bond</keyword>
<evidence type="ECO:0000256" key="5">
    <source>
        <dbReference type="ARBA" id="ARBA00023002"/>
    </source>
</evidence>
<dbReference type="KEGG" id="pbal:CPBP_00897"/>
<evidence type="ECO:0000256" key="7">
    <source>
        <dbReference type="ARBA" id="ARBA00023284"/>
    </source>
</evidence>
<accession>A0A7L9RU33</accession>
<dbReference type="GO" id="GO:0005829">
    <property type="term" value="C:cytosol"/>
    <property type="evidence" value="ECO:0007669"/>
    <property type="project" value="TreeGrafter"/>
</dbReference>
<evidence type="ECO:0000313" key="11">
    <source>
        <dbReference type="Proteomes" id="UP000594001"/>
    </source>
</evidence>
<organism evidence="10 11">
    <name type="scientific">Candidatus Bodocaedibacter vickermanii</name>
    <dbReference type="NCBI Taxonomy" id="2741701"/>
    <lineage>
        <taxon>Bacteria</taxon>
        <taxon>Pseudomonadati</taxon>
        <taxon>Pseudomonadota</taxon>
        <taxon>Alphaproteobacteria</taxon>
        <taxon>Holosporales</taxon>
        <taxon>Candidatus Paracaedibacteraceae</taxon>
        <taxon>Candidatus Bodocaedibacter</taxon>
    </lineage>
</organism>
<evidence type="ECO:0000313" key="10">
    <source>
        <dbReference type="EMBL" id="QOL20117.1"/>
    </source>
</evidence>
<dbReference type="CDD" id="cd03015">
    <property type="entry name" value="PRX_Typ2cys"/>
    <property type="match status" value="1"/>
</dbReference>
<dbReference type="PANTHER" id="PTHR10681:SF164">
    <property type="entry name" value="THIOREDOXIN PEROXIDASE 1"/>
    <property type="match status" value="1"/>
</dbReference>
<dbReference type="InterPro" id="IPR024706">
    <property type="entry name" value="Peroxiredoxin_AhpC-typ"/>
</dbReference>
<keyword evidence="3" id="KW-0963">Cytoplasm</keyword>
<dbReference type="PIRSF" id="PIRSF000239">
    <property type="entry name" value="AHPC"/>
    <property type="match status" value="1"/>
</dbReference>
<dbReference type="EC" id="1.11.1.24" evidence="10"/>
<dbReference type="InterPro" id="IPR019479">
    <property type="entry name" value="Peroxiredoxin_C"/>
</dbReference>
<dbReference type="PANTHER" id="PTHR10681">
    <property type="entry name" value="THIOREDOXIN PEROXIDASE"/>
    <property type="match status" value="1"/>
</dbReference>
<evidence type="ECO:0000256" key="3">
    <source>
        <dbReference type="ARBA" id="ARBA00022490"/>
    </source>
</evidence>
<comment type="subcellular location">
    <subcellularLocation>
        <location evidence="1">Cytoplasm</location>
    </subcellularLocation>
</comment>
<dbReference type="InterPro" id="IPR013766">
    <property type="entry name" value="Thioredoxin_domain"/>
</dbReference>